<dbReference type="RefSeq" id="WP_274511905.1">
    <property type="nucleotide sequence ID" value="NZ_CP082270.1"/>
</dbReference>
<name>A0ABY7Y2A3_9GAMM</name>
<feature type="transmembrane region" description="Helical" evidence="2">
    <location>
        <begin position="173"/>
        <end position="198"/>
    </location>
</feature>
<feature type="transmembrane region" description="Helical" evidence="2">
    <location>
        <begin position="43"/>
        <end position="67"/>
    </location>
</feature>
<keyword evidence="2" id="KW-0812">Transmembrane</keyword>
<dbReference type="Proteomes" id="UP001216828">
    <property type="component" value="Chromosome"/>
</dbReference>
<evidence type="ECO:0000313" key="3">
    <source>
        <dbReference type="EMBL" id="WDM64082.1"/>
    </source>
</evidence>
<gene>
    <name evidence="3" type="ORF">K5L94_01940</name>
</gene>
<evidence type="ECO:0000256" key="2">
    <source>
        <dbReference type="SAM" id="Phobius"/>
    </source>
</evidence>
<protein>
    <recommendedName>
        <fullName evidence="5">Transmembrane protein</fullName>
    </recommendedName>
</protein>
<evidence type="ECO:0008006" key="5">
    <source>
        <dbReference type="Google" id="ProtNLM"/>
    </source>
</evidence>
<organism evidence="3 4">
    <name type="scientific">Stenotrophomonas forensis</name>
    <dbReference type="NCBI Taxonomy" id="2871169"/>
    <lineage>
        <taxon>Bacteria</taxon>
        <taxon>Pseudomonadati</taxon>
        <taxon>Pseudomonadota</taxon>
        <taxon>Gammaproteobacteria</taxon>
        <taxon>Lysobacterales</taxon>
        <taxon>Lysobacteraceae</taxon>
        <taxon>Stenotrophomonas</taxon>
        <taxon>Stenotrophomonas maltophilia group</taxon>
    </lineage>
</organism>
<feature type="transmembrane region" description="Helical" evidence="2">
    <location>
        <begin position="20"/>
        <end position="37"/>
    </location>
</feature>
<proteinExistence type="predicted"/>
<keyword evidence="2" id="KW-1133">Transmembrane helix</keyword>
<accession>A0ABY7Y2A3</accession>
<keyword evidence="4" id="KW-1185">Reference proteome</keyword>
<reference evidence="3 4" key="1">
    <citation type="submission" date="2021-08" db="EMBL/GenBank/DDBJ databases">
        <title>Stenotrophomonas forensis sp. nov., isolated from contaminated viral transport media.</title>
        <authorList>
            <person name="Nguyen S.V."/>
            <person name="Edwards D."/>
            <person name="Scott S."/>
            <person name="Doss J."/>
            <person name="Merid S."/>
            <person name="Zelaya E."/>
            <person name="Maza C."/>
            <person name="Mann M."/>
            <person name="Hamilton B."/>
            <person name="Blackwell R."/>
            <person name="Tran A."/>
            <person name="Hauser J."/>
        </authorList>
    </citation>
    <scope>NUCLEOTIDE SEQUENCE [LARGE SCALE GENOMIC DNA]</scope>
    <source>
        <strain evidence="3 4">DFS-20110405</strain>
    </source>
</reference>
<evidence type="ECO:0000313" key="4">
    <source>
        <dbReference type="Proteomes" id="UP001216828"/>
    </source>
</evidence>
<feature type="transmembrane region" description="Helical" evidence="2">
    <location>
        <begin position="79"/>
        <end position="98"/>
    </location>
</feature>
<dbReference type="EMBL" id="CP082270">
    <property type="protein sequence ID" value="WDM64082.1"/>
    <property type="molecule type" value="Genomic_DNA"/>
</dbReference>
<feature type="region of interest" description="Disordered" evidence="1">
    <location>
        <begin position="260"/>
        <end position="298"/>
    </location>
</feature>
<sequence length="298" mass="32705">MIDIRCWVEKFKSLSTEVKLYLVGLVPMTVWFLVLLLTKNTGWSTGILALSCSCMALGVIARLTPLFQRARRHPAVRRAAILFHLGVLLLVAIIARNVMTAATGLPGQDFALASSALVLPLYPFVWVWLVAFAAGIAAIGLQIYFLLAMFAQAIISAPAPWEDQRRTDSLKRMAALGAARFVGMLTLFLVLNGALQYAESWQFEVKRFARWVAYVGDYQAASRYPGIPENERFLMHANGVYSIARRVPGGDVSIDVHYWEGPGTEPKNQKSSGVASPAPAIGVPKVDAAPETLRKSTR</sequence>
<keyword evidence="2" id="KW-0472">Membrane</keyword>
<evidence type="ECO:0000256" key="1">
    <source>
        <dbReference type="SAM" id="MobiDB-lite"/>
    </source>
</evidence>